<accession>A0AAV7UWM9</accession>
<keyword evidence="3" id="KW-1185">Reference proteome</keyword>
<reference evidence="2" key="1">
    <citation type="journal article" date="2022" name="bioRxiv">
        <title>Sequencing and chromosome-scale assembly of the giantPleurodeles waltlgenome.</title>
        <authorList>
            <person name="Brown T."/>
            <person name="Elewa A."/>
            <person name="Iarovenko S."/>
            <person name="Subramanian E."/>
            <person name="Araus A.J."/>
            <person name="Petzold A."/>
            <person name="Susuki M."/>
            <person name="Suzuki K.-i.T."/>
            <person name="Hayashi T."/>
            <person name="Toyoda A."/>
            <person name="Oliveira C."/>
            <person name="Osipova E."/>
            <person name="Leigh N.D."/>
            <person name="Simon A."/>
            <person name="Yun M.H."/>
        </authorList>
    </citation>
    <scope>NUCLEOTIDE SEQUENCE</scope>
    <source>
        <strain evidence="2">20211129_DDA</strain>
        <tissue evidence="2">Liver</tissue>
    </source>
</reference>
<evidence type="ECO:0000313" key="3">
    <source>
        <dbReference type="Proteomes" id="UP001066276"/>
    </source>
</evidence>
<comment type="caution">
    <text evidence="2">The sequence shown here is derived from an EMBL/GenBank/DDBJ whole genome shotgun (WGS) entry which is preliminary data.</text>
</comment>
<sequence length="159" mass="16798">MVDVTFLRTDLKKVTETFTTAEIDIAQLQSTIKRLEEQGSTLADLGALLLKLPLGLLILGGNMNLVAYGGACCPNGAAVLYELLRPGGSVEGAESQDKAIHPLLSSPQLLVEAGLPVQKRRLLWVRSEGNALLERGFGQFPGGGHPDRPIAIILGSASA</sequence>
<evidence type="ECO:0000313" key="2">
    <source>
        <dbReference type="EMBL" id="KAJ1192921.1"/>
    </source>
</evidence>
<dbReference type="AlphaFoldDB" id="A0AAV7UWM9"/>
<keyword evidence="1" id="KW-0175">Coiled coil</keyword>
<dbReference type="Proteomes" id="UP001066276">
    <property type="component" value="Chromosome 2_2"/>
</dbReference>
<proteinExistence type="predicted"/>
<protein>
    <submittedName>
        <fullName evidence="2">Uncharacterized protein</fullName>
    </submittedName>
</protein>
<gene>
    <name evidence="2" type="ORF">NDU88_002227</name>
</gene>
<evidence type="ECO:0000256" key="1">
    <source>
        <dbReference type="SAM" id="Coils"/>
    </source>
</evidence>
<dbReference type="EMBL" id="JANPWB010000004">
    <property type="protein sequence ID" value="KAJ1192921.1"/>
    <property type="molecule type" value="Genomic_DNA"/>
</dbReference>
<feature type="coiled-coil region" evidence="1">
    <location>
        <begin position="18"/>
        <end position="45"/>
    </location>
</feature>
<name>A0AAV7UWM9_PLEWA</name>
<organism evidence="2 3">
    <name type="scientific">Pleurodeles waltl</name>
    <name type="common">Iberian ribbed newt</name>
    <dbReference type="NCBI Taxonomy" id="8319"/>
    <lineage>
        <taxon>Eukaryota</taxon>
        <taxon>Metazoa</taxon>
        <taxon>Chordata</taxon>
        <taxon>Craniata</taxon>
        <taxon>Vertebrata</taxon>
        <taxon>Euteleostomi</taxon>
        <taxon>Amphibia</taxon>
        <taxon>Batrachia</taxon>
        <taxon>Caudata</taxon>
        <taxon>Salamandroidea</taxon>
        <taxon>Salamandridae</taxon>
        <taxon>Pleurodelinae</taxon>
        <taxon>Pleurodeles</taxon>
    </lineage>
</organism>